<organism evidence="1">
    <name type="scientific">Arundo donax</name>
    <name type="common">Giant reed</name>
    <name type="synonym">Donax arundinaceus</name>
    <dbReference type="NCBI Taxonomy" id="35708"/>
    <lineage>
        <taxon>Eukaryota</taxon>
        <taxon>Viridiplantae</taxon>
        <taxon>Streptophyta</taxon>
        <taxon>Embryophyta</taxon>
        <taxon>Tracheophyta</taxon>
        <taxon>Spermatophyta</taxon>
        <taxon>Magnoliopsida</taxon>
        <taxon>Liliopsida</taxon>
        <taxon>Poales</taxon>
        <taxon>Poaceae</taxon>
        <taxon>PACMAD clade</taxon>
        <taxon>Arundinoideae</taxon>
        <taxon>Arundineae</taxon>
        <taxon>Arundo</taxon>
    </lineage>
</organism>
<reference evidence="1" key="1">
    <citation type="submission" date="2014-09" db="EMBL/GenBank/DDBJ databases">
        <authorList>
            <person name="Magalhaes I.L.F."/>
            <person name="Oliveira U."/>
            <person name="Santos F.R."/>
            <person name="Vidigal T.H.D.A."/>
            <person name="Brescovit A.D."/>
            <person name="Santos A.J."/>
        </authorList>
    </citation>
    <scope>NUCLEOTIDE SEQUENCE</scope>
    <source>
        <tissue evidence="1">Shoot tissue taken approximately 20 cm above the soil surface</tissue>
    </source>
</reference>
<name>A0A0A9DBJ0_ARUDO</name>
<reference evidence="1" key="2">
    <citation type="journal article" date="2015" name="Data Brief">
        <title>Shoot transcriptome of the giant reed, Arundo donax.</title>
        <authorList>
            <person name="Barrero R.A."/>
            <person name="Guerrero F.D."/>
            <person name="Moolhuijzen P."/>
            <person name="Goolsby J.A."/>
            <person name="Tidwell J."/>
            <person name="Bellgard S.E."/>
            <person name="Bellgard M.I."/>
        </authorList>
    </citation>
    <scope>NUCLEOTIDE SEQUENCE</scope>
    <source>
        <tissue evidence="1">Shoot tissue taken approximately 20 cm above the soil surface</tissue>
    </source>
</reference>
<accession>A0A0A9DBJ0</accession>
<dbReference type="EMBL" id="GBRH01213842">
    <property type="protein sequence ID" value="JAD84053.1"/>
    <property type="molecule type" value="Transcribed_RNA"/>
</dbReference>
<sequence>MLFFLLRLKNRPYGKLEWGGGRITSANSYATLALRWMSPGDESDLSALSH</sequence>
<evidence type="ECO:0000313" key="1">
    <source>
        <dbReference type="EMBL" id="JAD84053.1"/>
    </source>
</evidence>
<dbReference type="AlphaFoldDB" id="A0A0A9DBJ0"/>
<protein>
    <submittedName>
        <fullName evidence="1">Uncharacterized protein</fullName>
    </submittedName>
</protein>
<proteinExistence type="predicted"/>